<dbReference type="EMBL" id="QKXF01000110">
    <property type="protein sequence ID" value="RQM16739.1"/>
    <property type="molecule type" value="Genomic_DNA"/>
</dbReference>
<evidence type="ECO:0000313" key="4">
    <source>
        <dbReference type="Proteomes" id="UP000282087"/>
    </source>
</evidence>
<name>A0A3M6VF12_9STRA</name>
<dbReference type="Proteomes" id="UP000282087">
    <property type="component" value="Unassembled WGS sequence"/>
</dbReference>
<dbReference type="EMBL" id="QLLG01000274">
    <property type="protein sequence ID" value="RMX64967.1"/>
    <property type="molecule type" value="Genomic_DNA"/>
</dbReference>
<comment type="caution">
    <text evidence="2">The sequence shown here is derived from an EMBL/GenBank/DDBJ whole genome shotgun (WGS) entry which is preliminary data.</text>
</comment>
<keyword evidence="1" id="KW-0175">Coiled coil</keyword>
<dbReference type="AlphaFoldDB" id="A0A3M6VF12"/>
<organism evidence="2 4">
    <name type="scientific">Peronospora effusa</name>
    <dbReference type="NCBI Taxonomy" id="542832"/>
    <lineage>
        <taxon>Eukaryota</taxon>
        <taxon>Sar</taxon>
        <taxon>Stramenopiles</taxon>
        <taxon>Oomycota</taxon>
        <taxon>Peronosporomycetes</taxon>
        <taxon>Peronosporales</taxon>
        <taxon>Peronosporaceae</taxon>
        <taxon>Peronospora</taxon>
    </lineage>
</organism>
<gene>
    <name evidence="3" type="ORF">DD237_000569</name>
    <name evidence="2" type="ORF">DD238_006887</name>
</gene>
<protein>
    <recommendedName>
        <fullName evidence="6">BZIP domain-containing protein</fullName>
    </recommendedName>
</protein>
<feature type="coiled-coil region" evidence="1">
    <location>
        <begin position="131"/>
        <end position="169"/>
    </location>
</feature>
<dbReference type="SUPFAM" id="SSF57959">
    <property type="entry name" value="Leucine zipper domain"/>
    <property type="match status" value="1"/>
</dbReference>
<evidence type="ECO:0000313" key="2">
    <source>
        <dbReference type="EMBL" id="RMX64967.1"/>
    </source>
</evidence>
<keyword evidence="4" id="KW-1185">Reference proteome</keyword>
<dbReference type="Proteomes" id="UP000286097">
    <property type="component" value="Unassembled WGS sequence"/>
</dbReference>
<evidence type="ECO:0000313" key="3">
    <source>
        <dbReference type="EMBL" id="RQM16739.1"/>
    </source>
</evidence>
<dbReference type="InterPro" id="IPR046347">
    <property type="entry name" value="bZIP_sf"/>
</dbReference>
<sequence>MNVTPMSLPPLPSLRFEAVKPLNMHGSLLSQLRSKKVSSEHYNSLPAFCKRSYGRRDNVMSPPRHSFVSPLPEPELAWRSMLTVDQVAAIAIARQETGYAPLGSKSKLVWPSKHTDTIVTTTENWKKTRRKEQCRINQANYRKRKRQHEQEVAGEIKVLEQELTRLETHRVSGSHGKQTSAIEFIGDFYYVAGVESEQPRLDMGAFRLADGSSPALQCLLDLQREEFESVESLMLHWICYRKQFRIFQLSVNSCERLEAGDHVIIRITGQLQLDVYYNTQKQDGDNRGHGAITCPITQQFEFETGSQVITRITSEVDLVGGVAAAQVDSAPDNTLSVLRCLSESFTLSNCNHIM</sequence>
<dbReference type="GO" id="GO:0003700">
    <property type="term" value="F:DNA-binding transcription factor activity"/>
    <property type="evidence" value="ECO:0007669"/>
    <property type="project" value="InterPro"/>
</dbReference>
<evidence type="ECO:0008006" key="6">
    <source>
        <dbReference type="Google" id="ProtNLM"/>
    </source>
</evidence>
<dbReference type="VEuPathDB" id="FungiDB:DD237_000569"/>
<reference evidence="4 5" key="1">
    <citation type="submission" date="2018-06" db="EMBL/GenBank/DDBJ databases">
        <title>Comparative genomics of downy mildews reveals potential adaptations to biotrophy.</title>
        <authorList>
            <person name="Fletcher K."/>
            <person name="Klosterman S.J."/>
            <person name="Derevnina L."/>
            <person name="Martin F."/>
            <person name="Koike S."/>
            <person name="Reyes Chin-Wo S."/>
            <person name="Mou B."/>
            <person name="Michelmore R."/>
        </authorList>
    </citation>
    <scope>NUCLEOTIDE SEQUENCE [LARGE SCALE GENOMIC DNA]</scope>
    <source>
        <strain evidence="3 5">R13</strain>
        <strain evidence="2 4">R14</strain>
    </source>
</reference>
<evidence type="ECO:0000256" key="1">
    <source>
        <dbReference type="SAM" id="Coils"/>
    </source>
</evidence>
<proteinExistence type="predicted"/>
<accession>A0A3M6VF12</accession>
<evidence type="ECO:0000313" key="5">
    <source>
        <dbReference type="Proteomes" id="UP000286097"/>
    </source>
</evidence>
<dbReference type="CDD" id="cd14686">
    <property type="entry name" value="bZIP"/>
    <property type="match status" value="1"/>
</dbReference>